<accession>A0A1X7H438</accession>
<organism evidence="2 3">
    <name type="scientific">Paenibacillus uliginis N3/975</name>
    <dbReference type="NCBI Taxonomy" id="1313296"/>
    <lineage>
        <taxon>Bacteria</taxon>
        <taxon>Bacillati</taxon>
        <taxon>Bacillota</taxon>
        <taxon>Bacilli</taxon>
        <taxon>Bacillales</taxon>
        <taxon>Paenibacillaceae</taxon>
        <taxon>Paenibacillus</taxon>
    </lineage>
</organism>
<gene>
    <name evidence="2" type="ORF">SAMN05661091_1679</name>
</gene>
<sequence length="136" mass="15666">MQVRFEDYLISTDKTLLNYENVCGLLAGTYWANKRPVEQIKKAIETSLCFGVYHGEKQIGFARVITDWATAYWLCDVIIDDEYRGKGIGKKLVETIIHSEELKDITGFLGTADAHRLYEQYGFVKDAESFMVRRAR</sequence>
<dbReference type="AlphaFoldDB" id="A0A1X7H438"/>
<dbReference type="SUPFAM" id="SSF55729">
    <property type="entry name" value="Acyl-CoA N-acyltransferases (Nat)"/>
    <property type="match status" value="1"/>
</dbReference>
<dbReference type="PROSITE" id="PS51186">
    <property type="entry name" value="GNAT"/>
    <property type="match status" value="1"/>
</dbReference>
<dbReference type="EMBL" id="LT840184">
    <property type="protein sequence ID" value="SMF79230.1"/>
    <property type="molecule type" value="Genomic_DNA"/>
</dbReference>
<keyword evidence="2" id="KW-0012">Acyltransferase</keyword>
<feature type="domain" description="N-acetyltransferase" evidence="1">
    <location>
        <begin position="8"/>
        <end position="136"/>
    </location>
</feature>
<dbReference type="InterPro" id="IPR016181">
    <property type="entry name" value="Acyl_CoA_acyltransferase"/>
</dbReference>
<evidence type="ECO:0000313" key="3">
    <source>
        <dbReference type="Proteomes" id="UP000192940"/>
    </source>
</evidence>
<keyword evidence="3" id="KW-1185">Reference proteome</keyword>
<name>A0A1X7H438_9BACL</name>
<evidence type="ECO:0000259" key="1">
    <source>
        <dbReference type="PROSITE" id="PS51186"/>
    </source>
</evidence>
<dbReference type="RefSeq" id="WP_208918571.1">
    <property type="nucleotide sequence ID" value="NZ_LT840184.1"/>
</dbReference>
<keyword evidence="2" id="KW-0808">Transferase</keyword>
<evidence type="ECO:0000313" key="2">
    <source>
        <dbReference type="EMBL" id="SMF79230.1"/>
    </source>
</evidence>
<dbReference type="GO" id="GO:0016747">
    <property type="term" value="F:acyltransferase activity, transferring groups other than amino-acyl groups"/>
    <property type="evidence" value="ECO:0007669"/>
    <property type="project" value="InterPro"/>
</dbReference>
<reference evidence="2 3" key="1">
    <citation type="submission" date="2017-04" db="EMBL/GenBank/DDBJ databases">
        <authorList>
            <person name="Afonso C.L."/>
            <person name="Miller P.J."/>
            <person name="Scott M.A."/>
            <person name="Spackman E."/>
            <person name="Goraichik I."/>
            <person name="Dimitrov K.M."/>
            <person name="Suarez D.L."/>
            <person name="Swayne D.E."/>
        </authorList>
    </citation>
    <scope>NUCLEOTIDE SEQUENCE [LARGE SCALE GENOMIC DNA]</scope>
    <source>
        <strain evidence="2 3">N3/975</strain>
    </source>
</reference>
<dbReference type="STRING" id="1313296.SAMN05661091_1679"/>
<dbReference type="InterPro" id="IPR000182">
    <property type="entry name" value="GNAT_dom"/>
</dbReference>
<dbReference type="PANTHER" id="PTHR43233:SF1">
    <property type="entry name" value="FAMILY N-ACETYLTRANSFERASE, PUTATIVE (AFU_ORTHOLOGUE AFUA_6G03350)-RELATED"/>
    <property type="match status" value="1"/>
</dbReference>
<dbReference type="InterPro" id="IPR053144">
    <property type="entry name" value="Acetyltransferase_Butenolide"/>
</dbReference>
<dbReference type="Pfam" id="PF13508">
    <property type="entry name" value="Acetyltransf_7"/>
    <property type="match status" value="1"/>
</dbReference>
<protein>
    <submittedName>
        <fullName evidence="2">Predicted acyltransferase</fullName>
    </submittedName>
</protein>
<dbReference type="Proteomes" id="UP000192940">
    <property type="component" value="Chromosome I"/>
</dbReference>
<dbReference type="PANTHER" id="PTHR43233">
    <property type="entry name" value="FAMILY N-ACETYLTRANSFERASE, PUTATIVE (AFU_ORTHOLOGUE AFUA_6G03350)-RELATED"/>
    <property type="match status" value="1"/>
</dbReference>
<dbReference type="Gene3D" id="3.40.630.30">
    <property type="match status" value="1"/>
</dbReference>
<proteinExistence type="predicted"/>
<dbReference type="CDD" id="cd04301">
    <property type="entry name" value="NAT_SF"/>
    <property type="match status" value="1"/>
</dbReference>